<name>X1KHC6_9ZZZZ</name>
<gene>
    <name evidence="1" type="ORF">S06H3_00462</name>
</gene>
<proteinExistence type="predicted"/>
<organism evidence="1">
    <name type="scientific">marine sediment metagenome</name>
    <dbReference type="NCBI Taxonomy" id="412755"/>
    <lineage>
        <taxon>unclassified sequences</taxon>
        <taxon>metagenomes</taxon>
        <taxon>ecological metagenomes</taxon>
    </lineage>
</organism>
<dbReference type="AlphaFoldDB" id="X1KHC6"/>
<dbReference type="EMBL" id="BARV01000081">
    <property type="protein sequence ID" value="GAH93015.1"/>
    <property type="molecule type" value="Genomic_DNA"/>
</dbReference>
<accession>X1KHC6</accession>
<sequence length="47" mass="5371">MSAKEALSFIDDVMQEFDLEDNQQIGTLINAIEEIDNPRPDDDDDDE</sequence>
<evidence type="ECO:0000313" key="1">
    <source>
        <dbReference type="EMBL" id="GAH93015.1"/>
    </source>
</evidence>
<protein>
    <submittedName>
        <fullName evidence="1">Uncharacterized protein</fullName>
    </submittedName>
</protein>
<comment type="caution">
    <text evidence="1">The sequence shown here is derived from an EMBL/GenBank/DDBJ whole genome shotgun (WGS) entry which is preliminary data.</text>
</comment>
<reference evidence="1" key="1">
    <citation type="journal article" date="2014" name="Front. Microbiol.">
        <title>High frequency of phylogenetically diverse reductive dehalogenase-homologous genes in deep subseafloor sedimentary metagenomes.</title>
        <authorList>
            <person name="Kawai M."/>
            <person name="Futagami T."/>
            <person name="Toyoda A."/>
            <person name="Takaki Y."/>
            <person name="Nishi S."/>
            <person name="Hori S."/>
            <person name="Arai W."/>
            <person name="Tsubouchi T."/>
            <person name="Morono Y."/>
            <person name="Uchiyama I."/>
            <person name="Ito T."/>
            <person name="Fujiyama A."/>
            <person name="Inagaki F."/>
            <person name="Takami H."/>
        </authorList>
    </citation>
    <scope>NUCLEOTIDE SEQUENCE</scope>
    <source>
        <strain evidence="1">Expedition CK06-06</strain>
    </source>
</reference>